<dbReference type="EMBL" id="BOOI01000032">
    <property type="protein sequence ID" value="GIH85186.1"/>
    <property type="molecule type" value="Genomic_DNA"/>
</dbReference>
<dbReference type="PANTHER" id="PTHR43649">
    <property type="entry name" value="ARABINOSE-BINDING PROTEIN-RELATED"/>
    <property type="match status" value="1"/>
</dbReference>
<evidence type="ECO:0000313" key="4">
    <source>
        <dbReference type="Proteomes" id="UP000655044"/>
    </source>
</evidence>
<sequence length="456" mass="48699">MEEGSMSLLSRPARVALVAGGVGLALAVTACGSATPGTSAAGGSGTSADCAPFTQFGKHDGKKVSIYSPIRDVEADLFQQAWAPFEKCTGMKITYEGTGEFEAQIQVRSDGGNPPDLAFFPQPGLLERFAGAGRIKPAPAEVKKLAEQNWSADWVEYGTVDGTFYAAPLGASVKSFVWYSPGMFKEKGWAVPTTWDELMKLSETIAAAGIKPWCAGIESGEATGWPATDWIEDVLLRELGPQGYDDWVAHKIPFNDPKVVAAVDRVGAILKNDNFVNGGYGPVKSIASTAFQEGGVPITEGRCALHRQASFYANFWPEGTEVAEDGDVFAFYLPGNDPAEKPVLGAGEFVAAFADRPEVQAVQAYLATGDFANARMKLATYVSANKGVDIGNAQNPIDKLSIQMLQDPDTVFRFDGSDLMPAAVGAGAFWKGMTDWINGKETKETLDFIEASWPKS</sequence>
<comment type="caution">
    <text evidence="3">The sequence shown here is derived from an EMBL/GenBank/DDBJ whole genome shotgun (WGS) entry which is preliminary data.</text>
</comment>
<dbReference type="AlphaFoldDB" id="A0A8J3WEQ1"/>
<protein>
    <submittedName>
        <fullName evidence="3">Alpha-glucoside ABC transporter substrate-binding protein</fullName>
    </submittedName>
</protein>
<evidence type="ECO:0000313" key="3">
    <source>
        <dbReference type="EMBL" id="GIH85186.1"/>
    </source>
</evidence>
<evidence type="ECO:0000256" key="1">
    <source>
        <dbReference type="ARBA" id="ARBA00008520"/>
    </source>
</evidence>
<accession>A0A8J3WEQ1</accession>
<reference evidence="3" key="1">
    <citation type="submission" date="2021-01" db="EMBL/GenBank/DDBJ databases">
        <title>Whole genome shotgun sequence of Planobispora rosea NBRC 15558.</title>
        <authorList>
            <person name="Komaki H."/>
            <person name="Tamura T."/>
        </authorList>
    </citation>
    <scope>NUCLEOTIDE SEQUENCE</scope>
    <source>
        <strain evidence="3">NBRC 15558</strain>
    </source>
</reference>
<keyword evidence="2" id="KW-0813">Transport</keyword>
<dbReference type="Proteomes" id="UP000655044">
    <property type="component" value="Unassembled WGS sequence"/>
</dbReference>
<proteinExistence type="inferred from homology"/>
<evidence type="ECO:0000256" key="2">
    <source>
        <dbReference type="ARBA" id="ARBA00022448"/>
    </source>
</evidence>
<keyword evidence="4" id="KW-1185">Reference proteome</keyword>
<comment type="similarity">
    <text evidence="1">Belongs to the bacterial solute-binding protein 1 family.</text>
</comment>
<dbReference type="InterPro" id="IPR050490">
    <property type="entry name" value="Bact_solute-bd_prot1"/>
</dbReference>
<dbReference type="SUPFAM" id="SSF53850">
    <property type="entry name" value="Periplasmic binding protein-like II"/>
    <property type="match status" value="1"/>
</dbReference>
<name>A0A8J3WEQ1_PLARO</name>
<gene>
    <name evidence="3" type="primary">aglE</name>
    <name evidence="3" type="ORF">Pro02_35940</name>
</gene>
<dbReference type="PANTHER" id="PTHR43649:SF29">
    <property type="entry name" value="OSMOPROTECTIVE COMPOUNDS-BINDING PROTEIN GGTB"/>
    <property type="match status" value="1"/>
</dbReference>
<dbReference type="Gene3D" id="3.40.190.10">
    <property type="entry name" value="Periplasmic binding protein-like II"/>
    <property type="match status" value="2"/>
</dbReference>
<organism evidence="3 4">
    <name type="scientific">Planobispora rosea</name>
    <dbReference type="NCBI Taxonomy" id="35762"/>
    <lineage>
        <taxon>Bacteria</taxon>
        <taxon>Bacillati</taxon>
        <taxon>Actinomycetota</taxon>
        <taxon>Actinomycetes</taxon>
        <taxon>Streptosporangiales</taxon>
        <taxon>Streptosporangiaceae</taxon>
        <taxon>Planobispora</taxon>
    </lineage>
</organism>